<feature type="domain" description="F5/8 type C" evidence="2">
    <location>
        <begin position="131"/>
        <end position="276"/>
    </location>
</feature>
<sequence>MNCFLMVLLFALYNLLNLIRAQFDTTSTLHDWVLRGHVLQTLNFTTIANCLIMCSNTWNCYSINFYHFKGICELNKAINASNPGDLQYHANGAYLLNLYRRMPCNDSACTSGGPNTRCFYKNGITEECIGCSTPLGLGDGTIPDSSFKSSSSYMLSRDIAFLARLNLQRNWATYARPNEWVQVDLSKVVLVTKIATQGSYWSNLKYVKTYFIHHALDGENWESYKENGKQKLFLGNTDGSTIVTNTFKEKILTRFVRLVIHTYGELNALRMELYGCQQE</sequence>
<dbReference type="RefSeq" id="XP_020897017.1">
    <property type="nucleotide sequence ID" value="XM_021041358.1"/>
</dbReference>
<dbReference type="InterPro" id="IPR003609">
    <property type="entry name" value="Pan_app"/>
</dbReference>
<dbReference type="Gene3D" id="2.60.120.260">
    <property type="entry name" value="Galactose-binding domain-like"/>
    <property type="match status" value="1"/>
</dbReference>
<dbReference type="SUPFAM" id="SSF57414">
    <property type="entry name" value="Hairpin loop containing domain-like"/>
    <property type="match status" value="1"/>
</dbReference>
<keyword evidence="4" id="KW-1185">Reference proteome</keyword>
<feature type="chain" id="PRO_5037252440" description="F5/8 type C domain-containing protein" evidence="1">
    <location>
        <begin position="22"/>
        <end position="279"/>
    </location>
</feature>
<dbReference type="EnsemblMetazoa" id="XM_021041358.1">
    <property type="protein sequence ID" value="XP_020897017.1"/>
    <property type="gene ID" value="LOC110235883"/>
</dbReference>
<dbReference type="SMART" id="SM00231">
    <property type="entry name" value="FA58C"/>
    <property type="match status" value="1"/>
</dbReference>
<evidence type="ECO:0000313" key="3">
    <source>
        <dbReference type="EnsemblMetazoa" id="XP_020897017.1"/>
    </source>
</evidence>
<dbReference type="InterPro" id="IPR008979">
    <property type="entry name" value="Galactose-bd-like_sf"/>
</dbReference>
<dbReference type="InterPro" id="IPR000421">
    <property type="entry name" value="FA58C"/>
</dbReference>
<evidence type="ECO:0000313" key="4">
    <source>
        <dbReference type="Proteomes" id="UP000887567"/>
    </source>
</evidence>
<dbReference type="AlphaFoldDB" id="A0A913X0H1"/>
<protein>
    <recommendedName>
        <fullName evidence="2">F5/8 type C domain-containing protein</fullName>
    </recommendedName>
</protein>
<dbReference type="CDD" id="cd00057">
    <property type="entry name" value="FA58C"/>
    <property type="match status" value="1"/>
</dbReference>
<dbReference type="SUPFAM" id="SSF49785">
    <property type="entry name" value="Galactose-binding domain-like"/>
    <property type="match status" value="1"/>
</dbReference>
<keyword evidence="1" id="KW-0732">Signal</keyword>
<feature type="signal peptide" evidence="1">
    <location>
        <begin position="1"/>
        <end position="21"/>
    </location>
</feature>
<dbReference type="PROSITE" id="PS50022">
    <property type="entry name" value="FA58C_3"/>
    <property type="match status" value="1"/>
</dbReference>
<proteinExistence type="predicted"/>
<accession>A0A913X0H1</accession>
<dbReference type="PANTHER" id="PTHR24543">
    <property type="entry name" value="MULTICOPPER OXIDASE-RELATED"/>
    <property type="match status" value="1"/>
</dbReference>
<dbReference type="OrthoDB" id="5969096at2759"/>
<evidence type="ECO:0000256" key="1">
    <source>
        <dbReference type="SAM" id="SignalP"/>
    </source>
</evidence>
<reference evidence="3" key="1">
    <citation type="submission" date="2022-11" db="UniProtKB">
        <authorList>
            <consortium name="EnsemblMetazoa"/>
        </authorList>
    </citation>
    <scope>IDENTIFICATION</scope>
</reference>
<name>A0A913X0H1_EXADI</name>
<organism evidence="3 4">
    <name type="scientific">Exaiptasia diaphana</name>
    <name type="common">Tropical sea anemone</name>
    <name type="synonym">Aiptasia pulchella</name>
    <dbReference type="NCBI Taxonomy" id="2652724"/>
    <lineage>
        <taxon>Eukaryota</taxon>
        <taxon>Metazoa</taxon>
        <taxon>Cnidaria</taxon>
        <taxon>Anthozoa</taxon>
        <taxon>Hexacorallia</taxon>
        <taxon>Actiniaria</taxon>
        <taxon>Aiptasiidae</taxon>
        <taxon>Exaiptasia</taxon>
    </lineage>
</organism>
<dbReference type="Pfam" id="PF00754">
    <property type="entry name" value="F5_F8_type_C"/>
    <property type="match status" value="1"/>
</dbReference>
<dbReference type="Pfam" id="PF00024">
    <property type="entry name" value="PAN_1"/>
    <property type="match status" value="1"/>
</dbReference>
<dbReference type="GeneID" id="110235883"/>
<dbReference type="KEGG" id="epa:110235883"/>
<evidence type="ECO:0000259" key="2">
    <source>
        <dbReference type="PROSITE" id="PS50022"/>
    </source>
</evidence>
<dbReference type="Proteomes" id="UP000887567">
    <property type="component" value="Unplaced"/>
</dbReference>